<name>A0A978UET2_ZIZJJ</name>
<organism evidence="1 2">
    <name type="scientific">Ziziphus jujuba var. spinosa</name>
    <dbReference type="NCBI Taxonomy" id="714518"/>
    <lineage>
        <taxon>Eukaryota</taxon>
        <taxon>Viridiplantae</taxon>
        <taxon>Streptophyta</taxon>
        <taxon>Embryophyta</taxon>
        <taxon>Tracheophyta</taxon>
        <taxon>Spermatophyta</taxon>
        <taxon>Magnoliopsida</taxon>
        <taxon>eudicotyledons</taxon>
        <taxon>Gunneridae</taxon>
        <taxon>Pentapetalae</taxon>
        <taxon>rosids</taxon>
        <taxon>fabids</taxon>
        <taxon>Rosales</taxon>
        <taxon>Rhamnaceae</taxon>
        <taxon>Paliureae</taxon>
        <taxon>Ziziphus</taxon>
    </lineage>
</organism>
<sequence length="79" mass="8716">MVCLGASSNWLVYNTHSEYLDRGVVKDFGVNGSEEIMLTARKSEEKQCGTSAGGLPCPLRLYDCYHQLGIWVPCPVIHA</sequence>
<protein>
    <submittedName>
        <fullName evidence="1">Uncharacterized protein</fullName>
    </submittedName>
</protein>
<accession>A0A978UET2</accession>
<comment type="caution">
    <text evidence="1">The sequence shown here is derived from an EMBL/GenBank/DDBJ whole genome shotgun (WGS) entry which is preliminary data.</text>
</comment>
<dbReference type="EMBL" id="JAEACU010000012">
    <property type="protein sequence ID" value="KAH7513275.1"/>
    <property type="molecule type" value="Genomic_DNA"/>
</dbReference>
<proteinExistence type="predicted"/>
<dbReference type="Proteomes" id="UP000813462">
    <property type="component" value="Unassembled WGS sequence"/>
</dbReference>
<dbReference type="AlphaFoldDB" id="A0A978UET2"/>
<gene>
    <name evidence="1" type="ORF">FEM48_Zijuj12G0182900</name>
</gene>
<evidence type="ECO:0000313" key="2">
    <source>
        <dbReference type="Proteomes" id="UP000813462"/>
    </source>
</evidence>
<reference evidence="1" key="1">
    <citation type="journal article" date="2021" name="Front. Plant Sci.">
        <title>Chromosome-Scale Genome Assembly for Chinese Sour Jujube and Insights Into Its Genome Evolution and Domestication Signature.</title>
        <authorList>
            <person name="Shen L.-Y."/>
            <person name="Luo H."/>
            <person name="Wang X.-L."/>
            <person name="Wang X.-M."/>
            <person name="Qiu X.-J."/>
            <person name="Liu H."/>
            <person name="Zhou S.-S."/>
            <person name="Jia K.-H."/>
            <person name="Nie S."/>
            <person name="Bao Y.-T."/>
            <person name="Zhang R.-G."/>
            <person name="Yun Q.-Z."/>
            <person name="Chai Y.-H."/>
            <person name="Lu J.-Y."/>
            <person name="Li Y."/>
            <person name="Zhao S.-W."/>
            <person name="Mao J.-F."/>
            <person name="Jia S.-G."/>
            <person name="Mao Y.-M."/>
        </authorList>
    </citation>
    <scope>NUCLEOTIDE SEQUENCE</scope>
    <source>
        <strain evidence="1">AT0</strain>
        <tissue evidence="1">Leaf</tissue>
    </source>
</reference>
<evidence type="ECO:0000313" key="1">
    <source>
        <dbReference type="EMBL" id="KAH7513275.1"/>
    </source>
</evidence>